<dbReference type="PIRSF" id="PIRSF005739">
    <property type="entry name" value="O-mtase"/>
    <property type="match status" value="1"/>
</dbReference>
<evidence type="ECO:0000256" key="2">
    <source>
        <dbReference type="ARBA" id="ARBA00022679"/>
    </source>
</evidence>
<feature type="domain" description="O-methyltransferase C-terminal" evidence="5">
    <location>
        <begin position="122"/>
        <end position="326"/>
    </location>
</feature>
<dbReference type="GO" id="GO:0008171">
    <property type="term" value="F:O-methyltransferase activity"/>
    <property type="evidence" value="ECO:0007669"/>
    <property type="project" value="InterPro"/>
</dbReference>
<dbReference type="Gene3D" id="3.40.50.150">
    <property type="entry name" value="Vaccinia Virus protein VP39"/>
    <property type="match status" value="1"/>
</dbReference>
<dbReference type="Pfam" id="PF08100">
    <property type="entry name" value="Dimerisation"/>
    <property type="match status" value="1"/>
</dbReference>
<keyword evidence="3" id="KW-0949">S-adenosyl-L-methionine</keyword>
<dbReference type="GO" id="GO:0046983">
    <property type="term" value="F:protein dimerization activity"/>
    <property type="evidence" value="ECO:0007669"/>
    <property type="project" value="InterPro"/>
</dbReference>
<dbReference type="EMBL" id="MG517492">
    <property type="protein sequence ID" value="AXJ91465.1"/>
    <property type="molecule type" value="mRNA"/>
</dbReference>
<dbReference type="GO" id="GO:0032259">
    <property type="term" value="P:methylation"/>
    <property type="evidence" value="ECO:0007669"/>
    <property type="project" value="UniProtKB-KW"/>
</dbReference>
<organism evidence="7">
    <name type="scientific">Nelumbo nucifera</name>
    <name type="common">Sacred lotus</name>
    <dbReference type="NCBI Taxonomy" id="4432"/>
    <lineage>
        <taxon>Eukaryota</taxon>
        <taxon>Viridiplantae</taxon>
        <taxon>Streptophyta</taxon>
        <taxon>Embryophyta</taxon>
        <taxon>Tracheophyta</taxon>
        <taxon>Spermatophyta</taxon>
        <taxon>Magnoliopsida</taxon>
        <taxon>Proteales</taxon>
        <taxon>Nelumbonaceae</taxon>
        <taxon>Nelumbo</taxon>
    </lineage>
</organism>
<dbReference type="SUPFAM" id="SSF46785">
    <property type="entry name" value="Winged helix' DNA-binding domain"/>
    <property type="match status" value="1"/>
</dbReference>
<dbReference type="Pfam" id="PF00891">
    <property type="entry name" value="Methyltransf_2"/>
    <property type="match status" value="1"/>
</dbReference>
<dbReference type="InterPro" id="IPR036388">
    <property type="entry name" value="WH-like_DNA-bd_sf"/>
</dbReference>
<evidence type="ECO:0000256" key="3">
    <source>
        <dbReference type="ARBA" id="ARBA00022691"/>
    </source>
</evidence>
<feature type="domain" description="O-methyltransferase dimerisation" evidence="6">
    <location>
        <begin position="21"/>
        <end position="100"/>
    </location>
</feature>
<evidence type="ECO:0000313" key="7">
    <source>
        <dbReference type="EMBL" id="AXJ91465.1"/>
    </source>
</evidence>
<dbReference type="FunFam" id="3.40.50.150:FF:000206">
    <property type="entry name" value="O-methyltransferase ZRP4"/>
    <property type="match status" value="1"/>
</dbReference>
<evidence type="ECO:0000256" key="4">
    <source>
        <dbReference type="PIRSR" id="PIRSR005739-1"/>
    </source>
</evidence>
<reference evidence="7" key="1">
    <citation type="journal article" date="2018" name="ACS Omega 0">
        <title>Co-regulation of biosynthetic genes and transcription factors for aporphine-type alkaloid production in wounded lotus provides insight into the biosynthetic pathway of nuciferine.</title>
        <authorList>
            <person name="Meelaph T."/>
            <person name="Kobtrakul K."/>
            <person name="Chansilpa N.N."/>
            <person name="Han Y."/>
            <person name="Rani D."/>
            <person name="De-Eknamkul W."/>
            <person name="Vimolmangkang S."/>
        </authorList>
    </citation>
    <scope>NUCLEOTIDE SEQUENCE</scope>
</reference>
<evidence type="ECO:0000256" key="1">
    <source>
        <dbReference type="ARBA" id="ARBA00022603"/>
    </source>
</evidence>
<protein>
    <submittedName>
        <fullName evidence="7">Norcoclaurine 6-O-methyltransferase 3</fullName>
    </submittedName>
</protein>
<dbReference type="AlphaFoldDB" id="A0A3G1RSB6"/>
<name>A0A3G1RSB6_NELNU</name>
<accession>A0A3G1RSB6</accession>
<evidence type="ECO:0000259" key="6">
    <source>
        <dbReference type="Pfam" id="PF08100"/>
    </source>
</evidence>
<dbReference type="SUPFAM" id="SSF53335">
    <property type="entry name" value="S-adenosyl-L-methionine-dependent methyltransferases"/>
    <property type="match status" value="1"/>
</dbReference>
<dbReference type="Gene3D" id="1.10.10.10">
    <property type="entry name" value="Winged helix-like DNA-binding domain superfamily/Winged helix DNA-binding domain"/>
    <property type="match status" value="1"/>
</dbReference>
<keyword evidence="2 7" id="KW-0808">Transferase</keyword>
<dbReference type="InterPro" id="IPR012967">
    <property type="entry name" value="COMT_dimerisation"/>
</dbReference>
<dbReference type="InterPro" id="IPR016461">
    <property type="entry name" value="COMT-like"/>
</dbReference>
<sequence>MEIPKEVQADEVEIWKFGYDFADTLVLRCAIEFGIADIIHKQGEPLTLFELGAQIPVQPVNTDHLHRLMRYMVHMKIFTKETLGGEEQYGLSPHGKFLVKGWDKSMASAILAITDEDFFAPWHCLKDVLAGEGTAFEKALGKSIWAYVADHPEKNKLFNEVMACDTSFITSVLIQDCKDVFQGIKSVVDVGGGTGTAMRDIAKAFPHLKCTIYDLPHVIADSPDYPEVDRIAGDMFKHIPSADAILLKWILHDWDDGECIEILKRCKESVPREGGKVIIVDIVLDPESKDPLTKARLRLDLDMMVYTGGKERSEAEWKKLLNAAGFPGYKILHVAAVQSVIMAYPY</sequence>
<dbReference type="InterPro" id="IPR036390">
    <property type="entry name" value="WH_DNA-bd_sf"/>
</dbReference>
<dbReference type="InterPro" id="IPR001077">
    <property type="entry name" value="COMT_C"/>
</dbReference>
<dbReference type="PANTHER" id="PTHR11746">
    <property type="entry name" value="O-METHYLTRANSFERASE"/>
    <property type="match status" value="1"/>
</dbReference>
<keyword evidence="1 7" id="KW-0489">Methyltransferase</keyword>
<gene>
    <name evidence="7" type="primary">6OMT</name>
</gene>
<evidence type="ECO:0000259" key="5">
    <source>
        <dbReference type="Pfam" id="PF00891"/>
    </source>
</evidence>
<dbReference type="PROSITE" id="PS51683">
    <property type="entry name" value="SAM_OMT_II"/>
    <property type="match status" value="1"/>
</dbReference>
<proteinExistence type="evidence at transcript level"/>
<dbReference type="InterPro" id="IPR029063">
    <property type="entry name" value="SAM-dependent_MTases_sf"/>
</dbReference>
<feature type="active site" description="Proton acceptor" evidence="4">
    <location>
        <position position="252"/>
    </location>
</feature>